<dbReference type="Gene3D" id="3.40.140.10">
    <property type="entry name" value="Cytidine Deaminase, domain 2"/>
    <property type="match status" value="1"/>
</dbReference>
<dbReference type="InterPro" id="IPR004794">
    <property type="entry name" value="Eubact_RibD"/>
</dbReference>
<dbReference type="Pfam" id="PF00383">
    <property type="entry name" value="dCMP_cyt_deam_1"/>
    <property type="match status" value="1"/>
</dbReference>
<feature type="binding site" evidence="14">
    <location>
        <position position="290"/>
    </location>
    <ligand>
        <name>substrate</name>
    </ligand>
</feature>
<dbReference type="Proteomes" id="UP000295304">
    <property type="component" value="Unassembled WGS sequence"/>
</dbReference>
<evidence type="ECO:0000256" key="1">
    <source>
        <dbReference type="ARBA" id="ARBA00002151"/>
    </source>
</evidence>
<comment type="catalytic activity">
    <reaction evidence="12">
        <text>5-amino-6-(5-phospho-D-ribitylamino)uracil + NADP(+) = 5-amino-6-(5-phospho-D-ribosylamino)uracil + NADPH + H(+)</text>
        <dbReference type="Rhea" id="RHEA:17845"/>
        <dbReference type="ChEBI" id="CHEBI:15378"/>
        <dbReference type="ChEBI" id="CHEBI:57783"/>
        <dbReference type="ChEBI" id="CHEBI:58349"/>
        <dbReference type="ChEBI" id="CHEBI:58421"/>
        <dbReference type="ChEBI" id="CHEBI:58453"/>
        <dbReference type="EC" id="1.1.1.193"/>
    </reaction>
</comment>
<comment type="function">
    <text evidence="1 12">Converts 2,5-diamino-6-(ribosylamino)-4(3h)-pyrimidinone 5'-phosphate into 5-amino-6-(ribosylamino)-2,4(1h,3h)-pyrimidinedione 5'-phosphate.</text>
</comment>
<feature type="binding site" evidence="15">
    <location>
        <position position="44"/>
    </location>
    <ligand>
        <name>Zn(2+)</name>
        <dbReference type="ChEBI" id="CHEBI:29105"/>
        <note>catalytic</note>
    </ligand>
</feature>
<evidence type="ECO:0000256" key="2">
    <source>
        <dbReference type="ARBA" id="ARBA00004882"/>
    </source>
</evidence>
<gene>
    <name evidence="18" type="ORF">EDD55_102302</name>
</gene>
<reference evidence="18 19" key="1">
    <citation type="submission" date="2019-03" db="EMBL/GenBank/DDBJ databases">
        <title>Genomic Encyclopedia of Type Strains, Phase IV (KMG-IV): sequencing the most valuable type-strain genomes for metagenomic binning, comparative biology and taxonomic classification.</title>
        <authorList>
            <person name="Goeker M."/>
        </authorList>
    </citation>
    <scope>NUCLEOTIDE SEQUENCE [LARGE SCALE GENOMIC DNA]</scope>
    <source>
        <strain evidence="18 19">DSM 101688</strain>
    </source>
</reference>
<feature type="binding site" evidence="14">
    <location>
        <position position="194"/>
    </location>
    <ligand>
        <name>NADP(+)</name>
        <dbReference type="ChEBI" id="CHEBI:58349"/>
    </ligand>
</feature>
<comment type="pathway">
    <text evidence="2 12">Cofactor biosynthesis; riboflavin biosynthesis; 5-amino-6-(D-ribitylamino)uracil from GTP: step 2/4.</text>
</comment>
<dbReference type="UniPathway" id="UPA00275">
    <property type="reaction ID" value="UER00401"/>
</dbReference>
<dbReference type="PIRSF" id="PIRSF006769">
    <property type="entry name" value="RibD"/>
    <property type="match status" value="1"/>
</dbReference>
<organism evidence="18 19">
    <name type="scientific">Varunaivibrio sulfuroxidans</name>
    <dbReference type="NCBI Taxonomy" id="1773489"/>
    <lineage>
        <taxon>Bacteria</taxon>
        <taxon>Pseudomonadati</taxon>
        <taxon>Pseudomonadota</taxon>
        <taxon>Alphaproteobacteria</taxon>
        <taxon>Rhodospirillales</taxon>
        <taxon>Magnetovibrionaceae</taxon>
        <taxon>Varunaivibrio</taxon>
    </lineage>
</organism>
<evidence type="ECO:0000313" key="19">
    <source>
        <dbReference type="Proteomes" id="UP000295304"/>
    </source>
</evidence>
<evidence type="ECO:0000256" key="4">
    <source>
        <dbReference type="ARBA" id="ARBA00005259"/>
    </source>
</evidence>
<dbReference type="InterPro" id="IPR050765">
    <property type="entry name" value="Riboflavin_Biosynth_HTPR"/>
</dbReference>
<comment type="caution">
    <text evidence="18">The sequence shown here is derived from an EMBL/GenBank/DDBJ whole genome shotgun (WGS) entry which is preliminary data.</text>
</comment>
<keyword evidence="19" id="KW-1185">Reference proteome</keyword>
<dbReference type="AlphaFoldDB" id="A0A4R3JHJ5"/>
<evidence type="ECO:0000256" key="6">
    <source>
        <dbReference type="ARBA" id="ARBA00022619"/>
    </source>
</evidence>
<evidence type="ECO:0000256" key="7">
    <source>
        <dbReference type="ARBA" id="ARBA00022723"/>
    </source>
</evidence>
<feature type="binding site" evidence="14">
    <location>
        <position position="148"/>
    </location>
    <ligand>
        <name>NADP(+)</name>
        <dbReference type="ChEBI" id="CHEBI:58349"/>
    </ligand>
</feature>
<dbReference type="GO" id="GO:0009231">
    <property type="term" value="P:riboflavin biosynthetic process"/>
    <property type="evidence" value="ECO:0007669"/>
    <property type="project" value="UniProtKB-UniPathway"/>
</dbReference>
<dbReference type="InterPro" id="IPR002734">
    <property type="entry name" value="RibDG_C"/>
</dbReference>
<feature type="binding site" evidence="14">
    <location>
        <position position="162"/>
    </location>
    <ligand>
        <name>substrate</name>
    </ligand>
</feature>
<dbReference type="NCBIfam" id="TIGR00227">
    <property type="entry name" value="ribD_Cterm"/>
    <property type="match status" value="1"/>
</dbReference>
<evidence type="ECO:0000256" key="15">
    <source>
        <dbReference type="PIRSR" id="PIRSR006769-3"/>
    </source>
</evidence>
<feature type="binding site" evidence="14">
    <location>
        <position position="178"/>
    </location>
    <ligand>
        <name>substrate</name>
    </ligand>
</feature>
<evidence type="ECO:0000256" key="13">
    <source>
        <dbReference type="PIRSR" id="PIRSR006769-1"/>
    </source>
</evidence>
<evidence type="ECO:0000256" key="8">
    <source>
        <dbReference type="ARBA" id="ARBA00022833"/>
    </source>
</evidence>
<dbReference type="OrthoDB" id="9800865at2"/>
<evidence type="ECO:0000256" key="10">
    <source>
        <dbReference type="ARBA" id="ARBA00023002"/>
    </source>
</evidence>
<dbReference type="Pfam" id="PF01872">
    <property type="entry name" value="RibD_C"/>
    <property type="match status" value="1"/>
</dbReference>
<evidence type="ECO:0000256" key="11">
    <source>
        <dbReference type="ARBA" id="ARBA00023268"/>
    </source>
</evidence>
<evidence type="ECO:0000256" key="12">
    <source>
        <dbReference type="PIRNR" id="PIRNR006769"/>
    </source>
</evidence>
<dbReference type="InterPro" id="IPR002125">
    <property type="entry name" value="CMP_dCMP_dom"/>
</dbReference>
<comment type="similarity">
    <text evidence="4 12">In the N-terminal section; belongs to the cytidine and deoxycytidylate deaminase family.</text>
</comment>
<keyword evidence="9 12" id="KW-0521">NADP</keyword>
<keyword evidence="12" id="KW-0378">Hydrolase</keyword>
<dbReference type="InterPro" id="IPR011549">
    <property type="entry name" value="RibD_C"/>
</dbReference>
<dbReference type="NCBIfam" id="TIGR00326">
    <property type="entry name" value="eubact_ribD"/>
    <property type="match status" value="1"/>
</dbReference>
<dbReference type="GO" id="GO:0008835">
    <property type="term" value="F:diaminohydroxyphosphoribosylaminopyrimidine deaminase activity"/>
    <property type="evidence" value="ECO:0007669"/>
    <property type="project" value="UniProtKB-EC"/>
</dbReference>
<evidence type="ECO:0000256" key="14">
    <source>
        <dbReference type="PIRSR" id="PIRSR006769-2"/>
    </source>
</evidence>
<evidence type="ECO:0000259" key="16">
    <source>
        <dbReference type="Pfam" id="PF00383"/>
    </source>
</evidence>
<dbReference type="InterPro" id="IPR016192">
    <property type="entry name" value="APOBEC/CMP_deaminase_Zn-bd"/>
</dbReference>
<keyword evidence="8 12" id="KW-0862">Zinc</keyword>
<feature type="binding site" evidence="14">
    <location>
        <position position="201"/>
    </location>
    <ligand>
        <name>substrate</name>
    </ligand>
</feature>
<dbReference type="GO" id="GO:0008703">
    <property type="term" value="F:5-amino-6-(5-phosphoribosylamino)uracil reductase activity"/>
    <property type="evidence" value="ECO:0007669"/>
    <property type="project" value="UniProtKB-EC"/>
</dbReference>
<feature type="binding site" evidence="14">
    <location>
        <position position="190"/>
    </location>
    <ligand>
        <name>NADP(+)</name>
        <dbReference type="ChEBI" id="CHEBI:58349"/>
    </ligand>
</feature>
<dbReference type="GO" id="GO:0008270">
    <property type="term" value="F:zinc ion binding"/>
    <property type="evidence" value="ECO:0007669"/>
    <property type="project" value="InterPro"/>
</dbReference>
<dbReference type="GO" id="GO:0050661">
    <property type="term" value="F:NADP binding"/>
    <property type="evidence" value="ECO:0007669"/>
    <property type="project" value="InterPro"/>
</dbReference>
<feature type="binding site" evidence="14">
    <location>
        <position position="164"/>
    </location>
    <ligand>
        <name>NADP(+)</name>
        <dbReference type="ChEBI" id="CHEBI:58349"/>
    </ligand>
</feature>
<protein>
    <recommendedName>
        <fullName evidence="12">Riboflavin biosynthesis protein RibD</fullName>
    </recommendedName>
    <domain>
        <recommendedName>
            <fullName evidence="12">Diaminohydroxyphosphoribosylaminopyrimidine deaminase</fullName>
            <shortName evidence="12">DRAP deaminase</shortName>
            <ecNumber evidence="12">3.5.4.26</ecNumber>
        </recommendedName>
        <alternativeName>
            <fullName evidence="12">Riboflavin-specific deaminase</fullName>
        </alternativeName>
    </domain>
    <domain>
        <recommendedName>
            <fullName evidence="12">5-amino-6-(5-phosphoribosylamino)uracil reductase</fullName>
            <ecNumber evidence="12">1.1.1.193</ecNumber>
        </recommendedName>
        <alternativeName>
            <fullName evidence="12">HTP reductase</fullName>
        </alternativeName>
    </domain>
</protein>
<dbReference type="PROSITE" id="PS00903">
    <property type="entry name" value="CYT_DCMP_DEAMINASES_1"/>
    <property type="match status" value="1"/>
</dbReference>
<evidence type="ECO:0000256" key="3">
    <source>
        <dbReference type="ARBA" id="ARBA00004910"/>
    </source>
</evidence>
<keyword evidence="6 12" id="KW-0686">Riboflavin biosynthesis</keyword>
<comment type="similarity">
    <text evidence="5 12">In the C-terminal section; belongs to the HTP reductase family.</text>
</comment>
<evidence type="ECO:0000256" key="5">
    <source>
        <dbReference type="ARBA" id="ARBA00007417"/>
    </source>
</evidence>
<sequence length="359" mass="37929">MRVALGLARRALGRVHPNPAVGCLLVRDGDVVGRGWTQAGGRPHGETMALRQAGAAARGATAYVTLEPCSHHGQTPPCAAALIAAGVKRVVVATTDPDPRVSGAGIRALEEAGVAVTLNVLKDEADDLNAGFFLRITRQRPLFTLKSATTLDGRIATGSGQSQWITGPEARARGHLLRAQHDAILTGVSTVVADDPSLTCRIDGLSERSPIRVVLDGALKIPVRSTLVRSAAEVPLWVFHHADANLQKCKALKDVGVEMIAIKPDNDTRLNLPEVAHILAQRGLTRVLVEAGATLSGAFVAENLVDRIAWFQAPSLIGADGLAAIGPLKLETLACMARFDTEDVIPCGVDTLAFLRRKP</sequence>
<comment type="catalytic activity">
    <reaction evidence="12">
        <text>2,5-diamino-6-hydroxy-4-(5-phosphoribosylamino)-pyrimidine + H2O + H(+) = 5-amino-6-(5-phospho-D-ribosylamino)uracil + NH4(+)</text>
        <dbReference type="Rhea" id="RHEA:21868"/>
        <dbReference type="ChEBI" id="CHEBI:15377"/>
        <dbReference type="ChEBI" id="CHEBI:15378"/>
        <dbReference type="ChEBI" id="CHEBI:28938"/>
        <dbReference type="ChEBI" id="CHEBI:58453"/>
        <dbReference type="ChEBI" id="CHEBI:58614"/>
        <dbReference type="EC" id="3.5.4.26"/>
    </reaction>
</comment>
<keyword evidence="7 12" id="KW-0479">Metal-binding</keyword>
<evidence type="ECO:0000259" key="17">
    <source>
        <dbReference type="Pfam" id="PF01872"/>
    </source>
</evidence>
<dbReference type="SUPFAM" id="SSF53927">
    <property type="entry name" value="Cytidine deaminase-like"/>
    <property type="match status" value="1"/>
</dbReference>
<feature type="binding site" evidence="14">
    <location>
        <position position="198"/>
    </location>
    <ligand>
        <name>substrate</name>
    </ligand>
</feature>
<dbReference type="EC" id="3.5.4.26" evidence="12"/>
<dbReference type="EC" id="1.1.1.193" evidence="12"/>
<dbReference type="CDD" id="cd01284">
    <property type="entry name" value="Riboflavin_deaminase-reductase"/>
    <property type="match status" value="1"/>
</dbReference>
<evidence type="ECO:0000256" key="9">
    <source>
        <dbReference type="ARBA" id="ARBA00022857"/>
    </source>
</evidence>
<feature type="binding site" evidence="15">
    <location>
        <position position="78"/>
    </location>
    <ligand>
        <name>Zn(2+)</name>
        <dbReference type="ChEBI" id="CHEBI:29105"/>
        <note>catalytic</note>
    </ligand>
</feature>
<evidence type="ECO:0000313" key="18">
    <source>
        <dbReference type="EMBL" id="TCS64260.1"/>
    </source>
</evidence>
<comment type="pathway">
    <text evidence="3 12">Cofactor biosynthesis; riboflavin biosynthesis; 5-amino-6-(D-ribitylamino)uracil from GTP: step 3/4.</text>
</comment>
<dbReference type="SUPFAM" id="SSF53597">
    <property type="entry name" value="Dihydrofolate reductase-like"/>
    <property type="match status" value="1"/>
</dbReference>
<feature type="binding site" evidence="15">
    <location>
        <position position="69"/>
    </location>
    <ligand>
        <name>Zn(2+)</name>
        <dbReference type="ChEBI" id="CHEBI:29105"/>
        <note>catalytic</note>
    </ligand>
</feature>
<dbReference type="InterPro" id="IPR024072">
    <property type="entry name" value="DHFR-like_dom_sf"/>
</dbReference>
<dbReference type="Gene3D" id="3.40.430.10">
    <property type="entry name" value="Dihydrofolate Reductase, subunit A"/>
    <property type="match status" value="1"/>
</dbReference>
<dbReference type="PANTHER" id="PTHR38011">
    <property type="entry name" value="DIHYDROFOLATE REDUCTASE FAMILY PROTEIN (AFU_ORTHOLOGUE AFUA_8G06820)"/>
    <property type="match status" value="1"/>
</dbReference>
<proteinExistence type="inferred from homology"/>
<feature type="active site" description="Proton donor" evidence="13">
    <location>
        <position position="46"/>
    </location>
</feature>
<feature type="domain" description="CMP/dCMP-type deaminase" evidence="16">
    <location>
        <begin position="1"/>
        <end position="93"/>
    </location>
</feature>
<comment type="cofactor">
    <cofactor evidence="12 15">
        <name>Zn(2+)</name>
        <dbReference type="ChEBI" id="CHEBI:29105"/>
    </cofactor>
    <text evidence="12 15">Binds 1 zinc ion.</text>
</comment>
<feature type="binding site" evidence="14">
    <location>
        <begin position="292"/>
        <end position="298"/>
    </location>
    <ligand>
        <name>NADP(+)</name>
        <dbReference type="ChEBI" id="CHEBI:58349"/>
    </ligand>
</feature>
<dbReference type="InterPro" id="IPR016193">
    <property type="entry name" value="Cytidine_deaminase-like"/>
</dbReference>
<feature type="domain" description="Bacterial bifunctional deaminase-reductase C-terminal" evidence="17">
    <location>
        <begin position="143"/>
        <end position="332"/>
    </location>
</feature>
<dbReference type="PANTHER" id="PTHR38011:SF7">
    <property type="entry name" value="2,5-DIAMINO-6-RIBOSYLAMINO-4(3H)-PYRIMIDINONE 5'-PHOSPHATE REDUCTASE"/>
    <property type="match status" value="1"/>
</dbReference>
<accession>A0A4R3JHJ5</accession>
<keyword evidence="11" id="KW-0511">Multifunctional enzyme</keyword>
<dbReference type="EMBL" id="SLZW01000002">
    <property type="protein sequence ID" value="TCS64260.1"/>
    <property type="molecule type" value="Genomic_DNA"/>
</dbReference>
<name>A0A4R3JHJ5_9PROT</name>
<keyword evidence="10 12" id="KW-0560">Oxidoreductase</keyword>